<keyword evidence="2" id="KW-0328">Glycosyltransferase</keyword>
<dbReference type="Proteomes" id="UP001176883">
    <property type="component" value="Unassembled WGS sequence"/>
</dbReference>
<dbReference type="EC" id="2.4.-.-" evidence="2"/>
<name>A0ABT8WBM5_9FLAO</name>
<dbReference type="GO" id="GO:0016757">
    <property type="term" value="F:glycosyltransferase activity"/>
    <property type="evidence" value="ECO:0007669"/>
    <property type="project" value="UniProtKB-KW"/>
</dbReference>
<dbReference type="RefSeq" id="WP_303278237.1">
    <property type="nucleotide sequence ID" value="NZ_JAUOEK010000120.1"/>
</dbReference>
<dbReference type="InterPro" id="IPR029044">
    <property type="entry name" value="Nucleotide-diphossugar_trans"/>
</dbReference>
<evidence type="ECO:0000313" key="2">
    <source>
        <dbReference type="EMBL" id="MDO5970549.1"/>
    </source>
</evidence>
<comment type="caution">
    <text evidence="2">The sequence shown here is derived from an EMBL/GenBank/DDBJ whole genome shotgun (WGS) entry which is preliminary data.</text>
</comment>
<evidence type="ECO:0000313" key="3">
    <source>
        <dbReference type="Proteomes" id="UP001176883"/>
    </source>
</evidence>
<gene>
    <name evidence="2" type="ORF">Q4Q35_12095</name>
</gene>
<dbReference type="CDD" id="cd00761">
    <property type="entry name" value="Glyco_tranf_GTA_type"/>
    <property type="match status" value="1"/>
</dbReference>
<proteinExistence type="predicted"/>
<accession>A0ABT8WBM5</accession>
<dbReference type="Gene3D" id="3.90.550.10">
    <property type="entry name" value="Spore Coat Polysaccharide Biosynthesis Protein SpsA, Chain A"/>
    <property type="match status" value="1"/>
</dbReference>
<protein>
    <submittedName>
        <fullName evidence="2">Glycosyltransferase family 2 protein</fullName>
        <ecNumber evidence="2">2.4.-.-</ecNumber>
    </submittedName>
</protein>
<dbReference type="SUPFAM" id="SSF53448">
    <property type="entry name" value="Nucleotide-diphospho-sugar transferases"/>
    <property type="match status" value="1"/>
</dbReference>
<keyword evidence="3" id="KW-1185">Reference proteome</keyword>
<dbReference type="EMBL" id="JAUOEK010000120">
    <property type="protein sequence ID" value="MDO5970549.1"/>
    <property type="molecule type" value="Genomic_DNA"/>
</dbReference>
<feature type="domain" description="Glycosyltransferase 2-like" evidence="1">
    <location>
        <begin position="4"/>
        <end position="140"/>
    </location>
</feature>
<dbReference type="Pfam" id="PF00535">
    <property type="entry name" value="Glycos_transf_2"/>
    <property type="match status" value="1"/>
</dbReference>
<reference evidence="2" key="1">
    <citation type="submission" date="2023-07" db="EMBL/GenBank/DDBJ databases">
        <title>Two novel species in the genus Flavivirga.</title>
        <authorList>
            <person name="Kwon K."/>
        </authorList>
    </citation>
    <scope>NUCLEOTIDE SEQUENCE</scope>
    <source>
        <strain evidence="2">KCTC 52353</strain>
    </source>
</reference>
<dbReference type="PANTHER" id="PTHR43685:SF2">
    <property type="entry name" value="GLYCOSYLTRANSFERASE 2-LIKE DOMAIN-CONTAINING PROTEIN"/>
    <property type="match status" value="1"/>
</dbReference>
<dbReference type="InterPro" id="IPR050834">
    <property type="entry name" value="Glycosyltransf_2"/>
</dbReference>
<dbReference type="InterPro" id="IPR001173">
    <property type="entry name" value="Glyco_trans_2-like"/>
</dbReference>
<sequence>MKFSLIICTYMREESLHKLLLSVNKQNLYPNEILVIDGSTNDNTKNLVAATLLKNLKYFKVEEKDRGLTKQRNFGINLVAENSEVVCFLDDDTELEVDYFKQVIETFIKDDKVIGVGGVSVNENRWFKPKKISKLNKKKFYIIDGFAVKEGLRNVVRNYLGLNSRLLPGVMPEFSNGRTNGYPLNNKIYKVDLLIGMSFSFRKTLFNKIKFSTYFEGYGLYEDADFSLRALNYGKNVINTSAKINHYHDASGRPNKYKYGKMVIRNGWYVWRVKYPKPKLKARIKWNAIAFLLTLIRFANIINTNKKREAFTEGLGRVVGWFSLFFNRPKVQS</sequence>
<dbReference type="PANTHER" id="PTHR43685">
    <property type="entry name" value="GLYCOSYLTRANSFERASE"/>
    <property type="match status" value="1"/>
</dbReference>
<evidence type="ECO:0000259" key="1">
    <source>
        <dbReference type="Pfam" id="PF00535"/>
    </source>
</evidence>
<organism evidence="2 3">
    <name type="scientific">Flavivirga aquimarina</name>
    <dbReference type="NCBI Taxonomy" id="2027862"/>
    <lineage>
        <taxon>Bacteria</taxon>
        <taxon>Pseudomonadati</taxon>
        <taxon>Bacteroidota</taxon>
        <taxon>Flavobacteriia</taxon>
        <taxon>Flavobacteriales</taxon>
        <taxon>Flavobacteriaceae</taxon>
        <taxon>Flavivirga</taxon>
    </lineage>
</organism>
<keyword evidence="2" id="KW-0808">Transferase</keyword>